<accession>A0A2U8DUG0</accession>
<evidence type="ECO:0008006" key="3">
    <source>
        <dbReference type="Google" id="ProtNLM"/>
    </source>
</evidence>
<dbReference type="KEGG" id="cdrk:B9W14_18390"/>
<reference evidence="2" key="1">
    <citation type="submission" date="2017-04" db="EMBL/GenBank/DDBJ databases">
        <authorList>
            <person name="Song Y."/>
            <person name="Cho B.-K."/>
        </authorList>
    </citation>
    <scope>NUCLEOTIDE SEQUENCE [LARGE SCALE GENOMIC DNA]</scope>
    <source>
        <strain evidence="2">SL1</strain>
    </source>
</reference>
<dbReference type="Gene3D" id="3.40.50.11350">
    <property type="match status" value="1"/>
</dbReference>
<proteinExistence type="predicted"/>
<protein>
    <recommendedName>
        <fullName evidence="3">Glycosyl transferase</fullName>
    </recommendedName>
</protein>
<keyword evidence="2" id="KW-1185">Reference proteome</keyword>
<dbReference type="OrthoDB" id="1432594at2"/>
<evidence type="ECO:0000313" key="2">
    <source>
        <dbReference type="Proteomes" id="UP000244910"/>
    </source>
</evidence>
<dbReference type="Proteomes" id="UP000244910">
    <property type="component" value="Chromosome"/>
</dbReference>
<dbReference type="EMBL" id="CP020953">
    <property type="protein sequence ID" value="AWI06383.1"/>
    <property type="molecule type" value="Genomic_DNA"/>
</dbReference>
<name>A0A2U8DUG0_9CLOT</name>
<sequence length="264" mass="30158">MICFEPTGGLCNRLRAISSMIELNNDYNLSSNIIISWKKNKELNCSFYELFKPLESIPLKDIKQMDQISHFYQRITSKLYLDDKSVKNLRQGLLLPRNAFNGIKENDKVYIATGHQFYTKLNFGIYKPLDSVLDKVNKIYNFSNGKIIGVHIRRSDNINAIQTSSSQGFIKQMKNEIDNNPNVKFFLSTDSLDEEKLLCKEFEGRVITQGKKVLNRNSSEGIICALIDLLCLSKTDKIIGSYYSSFSEVAAQWGQIPISIVKNN</sequence>
<evidence type="ECO:0000313" key="1">
    <source>
        <dbReference type="EMBL" id="AWI06383.1"/>
    </source>
</evidence>
<gene>
    <name evidence="1" type="ORF">B9W14_18390</name>
</gene>
<organism evidence="1 2">
    <name type="scientific">Clostridium drakei</name>
    <dbReference type="NCBI Taxonomy" id="332101"/>
    <lineage>
        <taxon>Bacteria</taxon>
        <taxon>Bacillati</taxon>
        <taxon>Bacillota</taxon>
        <taxon>Clostridia</taxon>
        <taxon>Eubacteriales</taxon>
        <taxon>Clostridiaceae</taxon>
        <taxon>Clostridium</taxon>
    </lineage>
</organism>
<dbReference type="RefSeq" id="WP_032077250.1">
    <property type="nucleotide sequence ID" value="NZ_CP020953.1"/>
</dbReference>
<dbReference type="AlphaFoldDB" id="A0A2U8DUG0"/>